<dbReference type="InterPro" id="IPR052339">
    <property type="entry name" value="Fe-S_Maturation_MIP18"/>
</dbReference>
<evidence type="ECO:0000259" key="1">
    <source>
        <dbReference type="Pfam" id="PF01883"/>
    </source>
</evidence>
<organism evidence="3">
    <name type="scientific">Lactobacillus acidophilus (strain ATCC 700396 / NCK56 / N2 / NCFM)</name>
    <dbReference type="NCBI Taxonomy" id="272621"/>
    <lineage>
        <taxon>Bacteria</taxon>
        <taxon>Bacillati</taxon>
        <taxon>Bacillota</taxon>
        <taxon>Bacilli</taxon>
        <taxon>Lactobacillales</taxon>
        <taxon>Lactobacillaceae</taxon>
        <taxon>Lactobacillus</taxon>
    </lineage>
</organism>
<dbReference type="InterPro" id="IPR034904">
    <property type="entry name" value="FSCA_dom_sf"/>
</dbReference>
<dbReference type="KEGG" id="lac:LBA1753"/>
<sequence length="105" mass="12024">MIGEKMSDKEKEIYNALKTVIDPELTVNLVDLGFIYDIQVEDRTAIIKMTLTIMGCPLTELLNKEITTAVTFVPQIEKCKINLVWYPQWTPDKMSRAARLILGIH</sequence>
<dbReference type="STRING" id="272621.LBA1753"/>
<dbReference type="BioCyc" id="LACI272621:G1G49-1720-MONOMER"/>
<proteinExistence type="predicted"/>
<dbReference type="RefSeq" id="WP_003549827.1">
    <property type="nucleotide sequence ID" value="NC_006814.3"/>
</dbReference>
<dbReference type="EMBL" id="CP000033">
    <property type="protein sequence ID" value="AAV43564.1"/>
    <property type="molecule type" value="Genomic_DNA"/>
</dbReference>
<dbReference type="eggNOG" id="COG2151">
    <property type="taxonomic scope" value="Bacteria"/>
</dbReference>
<dbReference type="SUPFAM" id="SSF117916">
    <property type="entry name" value="Fe-S cluster assembly (FSCA) domain-like"/>
    <property type="match status" value="1"/>
</dbReference>
<dbReference type="PANTHER" id="PTHR42831">
    <property type="entry name" value="FE-S PROTEIN MATURATION AUXILIARY FACTOR YITW"/>
    <property type="match status" value="1"/>
</dbReference>
<gene>
    <name evidence="2" type="ordered locus">LBA1753</name>
</gene>
<evidence type="ECO:0000313" key="3">
    <source>
        <dbReference type="Proteomes" id="UP000006381"/>
    </source>
</evidence>
<protein>
    <recommendedName>
        <fullName evidence="1">MIP18 family-like domain-containing protein</fullName>
    </recommendedName>
</protein>
<evidence type="ECO:0000313" key="2">
    <source>
        <dbReference type="EMBL" id="AAV43564.1"/>
    </source>
</evidence>
<keyword evidence="3" id="KW-1185">Reference proteome</keyword>
<name>Q5FIB0_LACAC</name>
<dbReference type="Proteomes" id="UP000006381">
    <property type="component" value="Chromosome"/>
</dbReference>
<dbReference type="AlphaFoldDB" id="Q5FIB0"/>
<dbReference type="Pfam" id="PF01883">
    <property type="entry name" value="FeS_assembly_P"/>
    <property type="match status" value="1"/>
</dbReference>
<accession>Q5FIB0</accession>
<reference evidence="2 3" key="1">
    <citation type="journal article" date="2005" name="Proc. Natl. Acad. Sci. U.S.A.">
        <title>Complete genome sequence of the probiotic lactic acid bacterium Lactobacillus acidophilus NCFM.</title>
        <authorList>
            <person name="Altermann E."/>
            <person name="Russell W.M."/>
            <person name="Azcarate-Peril M.A."/>
            <person name="Barrangou R."/>
            <person name="Buck B.L."/>
            <person name="McAuliffe O."/>
            <person name="Souther N."/>
            <person name="Dobson A."/>
            <person name="Duong T."/>
            <person name="Callanan M."/>
            <person name="Lick S."/>
            <person name="Hamrick A."/>
            <person name="Cano R."/>
            <person name="Klaenhammer T.R."/>
        </authorList>
    </citation>
    <scope>NUCLEOTIDE SEQUENCE [LARGE SCALE GENOMIC DNA]</scope>
    <source>
        <strain evidence="3">ATCC 700396 / NCK56 / N2 / NCFM</strain>
    </source>
</reference>
<dbReference type="OrthoDB" id="9805360at2"/>
<dbReference type="PANTHER" id="PTHR42831:SF1">
    <property type="entry name" value="FE-S PROTEIN MATURATION AUXILIARY FACTOR YITW"/>
    <property type="match status" value="1"/>
</dbReference>
<dbReference type="PATRIC" id="fig|272621.13.peg.1673"/>
<dbReference type="HOGENOM" id="CLU_091588_2_0_9"/>
<feature type="domain" description="MIP18 family-like" evidence="1">
    <location>
        <begin position="10"/>
        <end position="82"/>
    </location>
</feature>
<dbReference type="GeneID" id="93289182"/>
<dbReference type="InterPro" id="IPR002744">
    <property type="entry name" value="MIP18-like"/>
</dbReference>
<dbReference type="Gene3D" id="3.30.300.130">
    <property type="entry name" value="Fe-S cluster assembly (FSCA)"/>
    <property type="match status" value="1"/>
</dbReference>